<dbReference type="EMBL" id="JAQIZZ010000001">
    <property type="protein sequence ID" value="KAJ5557537.1"/>
    <property type="molecule type" value="Genomic_DNA"/>
</dbReference>
<sequence length="697" mass="68895">MSTNTSSDAASCILAVSVDSTTILETGASASGVRAVTGSWKTATAAYTPTASTGIPFVITVSCSEGQSSDSPIIGLADISMISSSCTTSTSIMASSTSSTATTTSEVSWTTTSTTSNAVSTTASSSFSSGGNWIVTDSLSTLESGSNSEASTATTTATTTAGISSTSDGANWITTGALSTLDAASTAPSSSTSVTASSTASSTVTASTGTTVSDDDGTTTLTASTTDGDSLSASVSVDSDDSTRAVSGTVSVTNTTASKRKRAESPSCTLYISQDSEVISTTVVDAGSHAAFAACLAADSLESVELLAICSGSGATIEVSDLTVGSDSSAAEECEASASATSSSFASASATPPHRSMSSKSLIYTPVSTRSTRPSLSAFASYSQSAVRTSTGSASPSDFGSGEYTSSTLFSTHTSTNTASPSAVTDLPAREKTTHVTKDTVAMSTIICSAPETTATTTSVPTGIAAGSPYVTTETVLTTRISTIYKCPATVTNCPAGEKTTETTTETFVAETTVYTVSSGSSSSSSSSGSGSENTIKAIFPTTDTVSSYTVIPTGTVTETVAIDSTSSADFFGSKNTDYVSTLRSSTHTANAAGSIITLVNTSTSSPNSAATEGEGSISTLPSIIESPTSGAAGAGSDLSTTAGVTVAAGAAGTTSETSSLRATSPIGMRVSSSSLPSSFTVVASGVGFEAVPRWGR</sequence>
<reference evidence="2 3" key="1">
    <citation type="journal article" date="2023" name="IMA Fungus">
        <title>Comparative genomic study of the Penicillium genus elucidates a diverse pangenome and 15 lateral gene transfer events.</title>
        <authorList>
            <person name="Petersen C."/>
            <person name="Sorensen T."/>
            <person name="Nielsen M.R."/>
            <person name="Sondergaard T.E."/>
            <person name="Sorensen J.L."/>
            <person name="Fitzpatrick D.A."/>
            <person name="Frisvad J.C."/>
            <person name="Nielsen K.L."/>
        </authorList>
    </citation>
    <scope>NUCLEOTIDE SEQUENCE [LARGE SCALE GENOMIC DNA]</scope>
    <source>
        <strain evidence="2 3">IBT 35679</strain>
    </source>
</reference>
<name>A0AAD6GMI2_9EURO</name>
<proteinExistence type="predicted"/>
<evidence type="ECO:0000313" key="3">
    <source>
        <dbReference type="Proteomes" id="UP001220324"/>
    </source>
</evidence>
<organism evidence="2 3">
    <name type="scientific">Penicillium frequentans</name>
    <dbReference type="NCBI Taxonomy" id="3151616"/>
    <lineage>
        <taxon>Eukaryota</taxon>
        <taxon>Fungi</taxon>
        <taxon>Dikarya</taxon>
        <taxon>Ascomycota</taxon>
        <taxon>Pezizomycotina</taxon>
        <taxon>Eurotiomycetes</taxon>
        <taxon>Eurotiomycetidae</taxon>
        <taxon>Eurotiales</taxon>
        <taxon>Aspergillaceae</taxon>
        <taxon>Penicillium</taxon>
    </lineage>
</organism>
<feature type="region of interest" description="Disordered" evidence="1">
    <location>
        <begin position="184"/>
        <end position="236"/>
    </location>
</feature>
<accession>A0AAD6GMI2</accession>
<evidence type="ECO:0000313" key="2">
    <source>
        <dbReference type="EMBL" id="KAJ5557537.1"/>
    </source>
</evidence>
<protein>
    <submittedName>
        <fullName evidence="2">Uncharacterized protein</fullName>
    </submittedName>
</protein>
<feature type="compositionally biased region" description="Low complexity" evidence="1">
    <location>
        <begin position="144"/>
        <end position="165"/>
    </location>
</feature>
<feature type="region of interest" description="Disordered" evidence="1">
    <location>
        <begin position="103"/>
        <end position="129"/>
    </location>
</feature>
<comment type="caution">
    <text evidence="2">The sequence shown here is derived from an EMBL/GenBank/DDBJ whole genome shotgun (WGS) entry which is preliminary data.</text>
</comment>
<dbReference type="Proteomes" id="UP001220324">
    <property type="component" value="Unassembled WGS sequence"/>
</dbReference>
<feature type="region of interest" description="Disordered" evidence="1">
    <location>
        <begin position="342"/>
        <end position="361"/>
    </location>
</feature>
<gene>
    <name evidence="2" type="ORF">N7494_001452</name>
</gene>
<evidence type="ECO:0000256" key="1">
    <source>
        <dbReference type="SAM" id="MobiDB-lite"/>
    </source>
</evidence>
<keyword evidence="3" id="KW-1185">Reference proteome</keyword>
<feature type="region of interest" description="Disordered" evidence="1">
    <location>
        <begin position="143"/>
        <end position="165"/>
    </location>
</feature>
<dbReference type="AlphaFoldDB" id="A0AAD6GMI2"/>